<sequence length="135" mass="15441">MGMLAHDCGTWPGEDVFVTNLLPKEVLEGLALARKRRERRRSRLRVHVGDQTFPVLRLWENGIAVDREVGPNLRGLVDIYDGSRHLMQALIVTSQDEGNMRYYDFKWATQASDRPALDYDRPDDAPAGLLTHRLL</sequence>
<dbReference type="EMBL" id="BAABDF010000003">
    <property type="protein sequence ID" value="GAA3860649.1"/>
    <property type="molecule type" value="Genomic_DNA"/>
</dbReference>
<reference evidence="2" key="1">
    <citation type="journal article" date="2019" name="Int. J. Syst. Evol. Microbiol.">
        <title>The Global Catalogue of Microorganisms (GCM) 10K type strain sequencing project: providing services to taxonomists for standard genome sequencing and annotation.</title>
        <authorList>
            <consortium name="The Broad Institute Genomics Platform"/>
            <consortium name="The Broad Institute Genome Sequencing Center for Infectious Disease"/>
            <person name="Wu L."/>
            <person name="Ma J."/>
        </authorList>
    </citation>
    <scope>NUCLEOTIDE SEQUENCE [LARGE SCALE GENOMIC DNA]</scope>
    <source>
        <strain evidence="2">JCM 17190</strain>
    </source>
</reference>
<evidence type="ECO:0000313" key="2">
    <source>
        <dbReference type="Proteomes" id="UP001399917"/>
    </source>
</evidence>
<comment type="caution">
    <text evidence="1">The sequence shown here is derived from an EMBL/GenBank/DDBJ whole genome shotgun (WGS) entry which is preliminary data.</text>
</comment>
<protein>
    <submittedName>
        <fullName evidence="1">Uncharacterized protein</fullName>
    </submittedName>
</protein>
<keyword evidence="2" id="KW-1185">Reference proteome</keyword>
<dbReference type="Proteomes" id="UP001399917">
    <property type="component" value="Unassembled WGS sequence"/>
</dbReference>
<proteinExistence type="predicted"/>
<evidence type="ECO:0000313" key="1">
    <source>
        <dbReference type="EMBL" id="GAA3860649.1"/>
    </source>
</evidence>
<name>A0ABP7JZV6_9RHOB</name>
<gene>
    <name evidence="1" type="ORF">GCM10022404_09390</name>
</gene>
<accession>A0ABP7JZV6</accession>
<organism evidence="1 2">
    <name type="scientific">Celeribacter arenosi</name>
    <dbReference type="NCBI Taxonomy" id="792649"/>
    <lineage>
        <taxon>Bacteria</taxon>
        <taxon>Pseudomonadati</taxon>
        <taxon>Pseudomonadota</taxon>
        <taxon>Alphaproteobacteria</taxon>
        <taxon>Rhodobacterales</taxon>
        <taxon>Roseobacteraceae</taxon>
        <taxon>Celeribacter</taxon>
    </lineage>
</organism>